<comment type="caution">
    <text evidence="1">The sequence shown here is derived from an EMBL/GenBank/DDBJ whole genome shotgun (WGS) entry which is preliminary data.</text>
</comment>
<evidence type="ECO:0000313" key="2">
    <source>
        <dbReference type="Proteomes" id="UP001596067"/>
    </source>
</evidence>
<dbReference type="RefSeq" id="WP_313767058.1">
    <property type="nucleotide sequence ID" value="NZ_BAAAVH010000020.1"/>
</dbReference>
<protein>
    <submittedName>
        <fullName evidence="1">Uncharacterized protein</fullName>
    </submittedName>
</protein>
<reference evidence="2" key="1">
    <citation type="journal article" date="2019" name="Int. J. Syst. Evol. Microbiol.">
        <title>The Global Catalogue of Microorganisms (GCM) 10K type strain sequencing project: providing services to taxonomists for standard genome sequencing and annotation.</title>
        <authorList>
            <consortium name="The Broad Institute Genomics Platform"/>
            <consortium name="The Broad Institute Genome Sequencing Center for Infectious Disease"/>
            <person name="Wu L."/>
            <person name="Ma J."/>
        </authorList>
    </citation>
    <scope>NUCLEOTIDE SEQUENCE [LARGE SCALE GENOMIC DNA]</scope>
    <source>
        <strain evidence="2">CGMCC 4.1469</strain>
    </source>
</reference>
<name>A0ABW1F6Q6_9ACTN</name>
<keyword evidence="2" id="KW-1185">Reference proteome</keyword>
<dbReference type="Proteomes" id="UP001596067">
    <property type="component" value="Unassembled WGS sequence"/>
</dbReference>
<sequence>MLLFYAEYGDLDIDVEDRVGEQHAQQRRSRERCAKLVRETAARHRNRLVWLAQD</sequence>
<organism evidence="1 2">
    <name type="scientific">Kitasatospora aburaviensis</name>
    <dbReference type="NCBI Taxonomy" id="67265"/>
    <lineage>
        <taxon>Bacteria</taxon>
        <taxon>Bacillati</taxon>
        <taxon>Actinomycetota</taxon>
        <taxon>Actinomycetes</taxon>
        <taxon>Kitasatosporales</taxon>
        <taxon>Streptomycetaceae</taxon>
        <taxon>Kitasatospora</taxon>
    </lineage>
</organism>
<evidence type="ECO:0000313" key="1">
    <source>
        <dbReference type="EMBL" id="MFC5889580.1"/>
    </source>
</evidence>
<gene>
    <name evidence="1" type="ORF">ACFP0N_31905</name>
</gene>
<accession>A0ABW1F6Q6</accession>
<dbReference type="EMBL" id="JBHSOD010000059">
    <property type="protein sequence ID" value="MFC5889580.1"/>
    <property type="molecule type" value="Genomic_DNA"/>
</dbReference>
<proteinExistence type="predicted"/>